<feature type="transmembrane region" description="Helical" evidence="6">
    <location>
        <begin position="356"/>
        <end position="378"/>
    </location>
</feature>
<feature type="transmembrane region" description="Helical" evidence="6">
    <location>
        <begin position="48"/>
        <end position="65"/>
    </location>
</feature>
<feature type="transmembrane region" description="Helical" evidence="6">
    <location>
        <begin position="390"/>
        <end position="413"/>
    </location>
</feature>
<keyword evidence="9" id="KW-1185">Reference proteome</keyword>
<feature type="transmembrane region" description="Helical" evidence="6">
    <location>
        <begin position="7"/>
        <end position="36"/>
    </location>
</feature>
<evidence type="ECO:0000313" key="8">
    <source>
        <dbReference type="EMBL" id="GGM31104.1"/>
    </source>
</evidence>
<accession>A0A917WUZ1</accession>
<dbReference type="PANTHER" id="PTHR30619">
    <property type="entry name" value="DNA INTERNALIZATION/COMPETENCE PROTEIN COMEC/REC2"/>
    <property type="match status" value="1"/>
</dbReference>
<dbReference type="InterPro" id="IPR052159">
    <property type="entry name" value="Competence_DNA_uptake"/>
</dbReference>
<keyword evidence="5 6" id="KW-0472">Membrane</keyword>
<evidence type="ECO:0000313" key="9">
    <source>
        <dbReference type="Proteomes" id="UP000618460"/>
    </source>
</evidence>
<organism evidence="8 9">
    <name type="scientific">Paraliobacillus quinghaiensis</name>
    <dbReference type="NCBI Taxonomy" id="470815"/>
    <lineage>
        <taxon>Bacteria</taxon>
        <taxon>Bacillati</taxon>
        <taxon>Bacillota</taxon>
        <taxon>Bacilli</taxon>
        <taxon>Bacillales</taxon>
        <taxon>Bacillaceae</taxon>
        <taxon>Paraliobacillus</taxon>
    </lineage>
</organism>
<dbReference type="InterPro" id="IPR036866">
    <property type="entry name" value="RibonucZ/Hydroxyglut_hydro"/>
</dbReference>
<feature type="transmembrane region" description="Helical" evidence="6">
    <location>
        <begin position="327"/>
        <end position="344"/>
    </location>
</feature>
<dbReference type="GO" id="GO:0005886">
    <property type="term" value="C:plasma membrane"/>
    <property type="evidence" value="ECO:0007669"/>
    <property type="project" value="UniProtKB-SubCell"/>
</dbReference>
<feature type="transmembrane region" description="Helical" evidence="6">
    <location>
        <begin position="477"/>
        <end position="497"/>
    </location>
</feature>
<name>A0A917WUZ1_9BACI</name>
<feature type="transmembrane region" description="Helical" evidence="6">
    <location>
        <begin position="451"/>
        <end position="470"/>
    </location>
</feature>
<sequence>MRGDWNLIVISVIIGVVAVTLNFLFIYAIFAIWLYLLYQYKRIKFPHLILMIIACFISSLYYYPINIQDNMSLKQNSVIEGVILSEVEETTTSTSFIFQEKKSEQKLSVTYFKDPKYHSDQTTSWKTGATCSLQGQVVSPPISKNPGQFNYRKHLKKQAINYQLTLGSVTDLECENSSVRQYFYNLRKDIKTDIETKISSFSSAWIQALLLGQDNLIEDADIELFQRWNLSHLLAISGLHVGLISGFIYFIFTKTGMLTREKAYFVLIVLLLIYPFLSGGSPSVWRAVLMSVLGIIVLSNNHKIGLTDIISIVFLLCLIINKEIIFQLGFQFSFIVTLAILLSRKFLMRSNKKLEIIFRISFISTVSVLPLQLAHFYFINPLAILLNLFIVPYFTLIVMPLLFVLFISSYVTPFISTLIDTSFELIHQFVLTLIRGIDDIFYYPWVIGEIPFGYFIPYYSFLIFLFIALNKNKKSNIIFPGILLVGLMIWIACRPYLNPYGTVTMLDVGQGDAIVIELPYRKGVVLIDAAGTMQNDFTTPSDRTYKQIIKPFLYSKGIGKIDAVILSHADHDHIGSVSYLIKEFAVQNIITSPYFIPPEPLSQILEEEKQTITAIVAGQQVTIDNQAFKIIHPDSNHYSKNDNSLVILSNIGGLTWLFTGDISKEVEINLTHLYPNLTVDVLKVAHHGSNSSSVKDFLNKVKPDISLISVGENNRYNHPHKEVMDRLLKKSNIIYRTDLQGAIQYTFKDNGEQGTFSTFLP</sequence>
<dbReference type="InterPro" id="IPR025405">
    <property type="entry name" value="DUF4131"/>
</dbReference>
<evidence type="ECO:0000256" key="1">
    <source>
        <dbReference type="ARBA" id="ARBA00004651"/>
    </source>
</evidence>
<dbReference type="GO" id="GO:0030420">
    <property type="term" value="P:establishment of competence for transformation"/>
    <property type="evidence" value="ECO:0007669"/>
    <property type="project" value="InterPro"/>
</dbReference>
<dbReference type="AlphaFoldDB" id="A0A917WUZ1"/>
<feature type="domain" description="Metallo-beta-lactamase" evidence="7">
    <location>
        <begin position="510"/>
        <end position="712"/>
    </location>
</feature>
<dbReference type="InterPro" id="IPR004477">
    <property type="entry name" value="ComEC_N"/>
</dbReference>
<evidence type="ECO:0000256" key="3">
    <source>
        <dbReference type="ARBA" id="ARBA00022692"/>
    </source>
</evidence>
<evidence type="ECO:0000256" key="2">
    <source>
        <dbReference type="ARBA" id="ARBA00022475"/>
    </source>
</evidence>
<feature type="transmembrane region" description="Helical" evidence="6">
    <location>
        <begin position="304"/>
        <end position="321"/>
    </location>
</feature>
<gene>
    <name evidence="8" type="ORF">GCM10011351_16530</name>
</gene>
<dbReference type="NCBIfam" id="TIGR00361">
    <property type="entry name" value="ComEC_Rec2"/>
    <property type="match status" value="1"/>
</dbReference>
<comment type="subcellular location">
    <subcellularLocation>
        <location evidence="1">Cell membrane</location>
        <topology evidence="1">Multi-pass membrane protein</topology>
    </subcellularLocation>
</comment>
<dbReference type="SUPFAM" id="SSF56281">
    <property type="entry name" value="Metallo-hydrolase/oxidoreductase"/>
    <property type="match status" value="1"/>
</dbReference>
<evidence type="ECO:0000256" key="4">
    <source>
        <dbReference type="ARBA" id="ARBA00022989"/>
    </source>
</evidence>
<proteinExistence type="predicted"/>
<dbReference type="InterPro" id="IPR001279">
    <property type="entry name" value="Metallo-B-lactamas"/>
</dbReference>
<dbReference type="PANTHER" id="PTHR30619:SF1">
    <property type="entry name" value="RECOMBINATION PROTEIN 2"/>
    <property type="match status" value="1"/>
</dbReference>
<comment type="caution">
    <text evidence="8">The sequence shown here is derived from an EMBL/GenBank/DDBJ whole genome shotgun (WGS) entry which is preliminary data.</text>
</comment>
<dbReference type="RefSeq" id="WP_162879163.1">
    <property type="nucleotide sequence ID" value="NZ_BMLG01000007.1"/>
</dbReference>
<evidence type="ECO:0000256" key="6">
    <source>
        <dbReference type="SAM" id="Phobius"/>
    </source>
</evidence>
<dbReference type="SMART" id="SM00849">
    <property type="entry name" value="Lactamase_B"/>
    <property type="match status" value="1"/>
</dbReference>
<dbReference type="Pfam" id="PF00753">
    <property type="entry name" value="Lactamase_B"/>
    <property type="match status" value="1"/>
</dbReference>
<dbReference type="Gene3D" id="3.60.15.10">
    <property type="entry name" value="Ribonuclease Z/Hydroxyacylglutathione hydrolase-like"/>
    <property type="match status" value="1"/>
</dbReference>
<dbReference type="NCBIfam" id="TIGR00360">
    <property type="entry name" value="ComEC_N-term"/>
    <property type="match status" value="1"/>
</dbReference>
<keyword evidence="2" id="KW-1003">Cell membrane</keyword>
<dbReference type="CDD" id="cd07731">
    <property type="entry name" value="ComA-like_MBL-fold"/>
    <property type="match status" value="1"/>
</dbReference>
<evidence type="ECO:0000259" key="7">
    <source>
        <dbReference type="SMART" id="SM00849"/>
    </source>
</evidence>
<dbReference type="InterPro" id="IPR035681">
    <property type="entry name" value="ComA-like_MBL"/>
</dbReference>
<reference evidence="8" key="1">
    <citation type="journal article" date="2014" name="Int. J. Syst. Evol. Microbiol.">
        <title>Complete genome sequence of Corynebacterium casei LMG S-19264T (=DSM 44701T), isolated from a smear-ripened cheese.</title>
        <authorList>
            <consortium name="US DOE Joint Genome Institute (JGI-PGF)"/>
            <person name="Walter F."/>
            <person name="Albersmeier A."/>
            <person name="Kalinowski J."/>
            <person name="Ruckert C."/>
        </authorList>
    </citation>
    <scope>NUCLEOTIDE SEQUENCE</scope>
    <source>
        <strain evidence="8">CGMCC 1.6333</strain>
    </source>
</reference>
<reference evidence="8" key="2">
    <citation type="submission" date="2020-09" db="EMBL/GenBank/DDBJ databases">
        <authorList>
            <person name="Sun Q."/>
            <person name="Zhou Y."/>
        </authorList>
    </citation>
    <scope>NUCLEOTIDE SEQUENCE</scope>
    <source>
        <strain evidence="8">CGMCC 1.6333</strain>
    </source>
</reference>
<keyword evidence="4 6" id="KW-1133">Transmembrane helix</keyword>
<dbReference type="Pfam" id="PF03772">
    <property type="entry name" value="Competence"/>
    <property type="match status" value="1"/>
</dbReference>
<keyword evidence="3 6" id="KW-0812">Transmembrane</keyword>
<dbReference type="Proteomes" id="UP000618460">
    <property type="component" value="Unassembled WGS sequence"/>
</dbReference>
<feature type="transmembrane region" description="Helical" evidence="6">
    <location>
        <begin position="264"/>
        <end position="297"/>
    </location>
</feature>
<dbReference type="EMBL" id="BMLG01000007">
    <property type="protein sequence ID" value="GGM31104.1"/>
    <property type="molecule type" value="Genomic_DNA"/>
</dbReference>
<protein>
    <submittedName>
        <fullName evidence="8">DNA internalization-related competence protein ComEC/Rec2</fullName>
    </submittedName>
</protein>
<feature type="transmembrane region" description="Helical" evidence="6">
    <location>
        <begin position="233"/>
        <end position="252"/>
    </location>
</feature>
<dbReference type="Pfam" id="PF13567">
    <property type="entry name" value="DUF4131"/>
    <property type="match status" value="1"/>
</dbReference>
<evidence type="ECO:0000256" key="5">
    <source>
        <dbReference type="ARBA" id="ARBA00023136"/>
    </source>
</evidence>
<dbReference type="InterPro" id="IPR004797">
    <property type="entry name" value="Competence_ComEC/Rec2"/>
</dbReference>